<keyword evidence="1" id="KW-0805">Transcription regulation</keyword>
<accession>A0A6G4A6E4</accession>
<dbReference type="PANTHER" id="PTHR30146:SF109">
    <property type="entry name" value="HTH-TYPE TRANSCRIPTIONAL REGULATOR GALS"/>
    <property type="match status" value="1"/>
</dbReference>
<proteinExistence type="predicted"/>
<gene>
    <name evidence="5" type="ORF">GK047_26620</name>
</gene>
<dbReference type="CDD" id="cd01392">
    <property type="entry name" value="HTH_LacI"/>
    <property type="match status" value="1"/>
</dbReference>
<keyword evidence="3" id="KW-0804">Transcription</keyword>
<evidence type="ECO:0000256" key="2">
    <source>
        <dbReference type="ARBA" id="ARBA00023125"/>
    </source>
</evidence>
<feature type="domain" description="HTH lacI-type" evidence="4">
    <location>
        <begin position="3"/>
        <end position="57"/>
    </location>
</feature>
<dbReference type="GO" id="GO:0003700">
    <property type="term" value="F:DNA-binding transcription factor activity"/>
    <property type="evidence" value="ECO:0007669"/>
    <property type="project" value="TreeGrafter"/>
</dbReference>
<dbReference type="AlphaFoldDB" id="A0A6G4A6E4"/>
<evidence type="ECO:0000256" key="1">
    <source>
        <dbReference type="ARBA" id="ARBA00023015"/>
    </source>
</evidence>
<evidence type="ECO:0000259" key="4">
    <source>
        <dbReference type="PROSITE" id="PS50932"/>
    </source>
</evidence>
<dbReference type="InterPro" id="IPR010982">
    <property type="entry name" value="Lambda_DNA-bd_dom_sf"/>
</dbReference>
<dbReference type="PANTHER" id="PTHR30146">
    <property type="entry name" value="LACI-RELATED TRANSCRIPTIONAL REPRESSOR"/>
    <property type="match status" value="1"/>
</dbReference>
<dbReference type="RefSeq" id="WP_163953444.1">
    <property type="nucleotide sequence ID" value="NZ_JAAIKC010000019.1"/>
</dbReference>
<dbReference type="InterPro" id="IPR001761">
    <property type="entry name" value="Peripla_BP/Lac1_sug-bd_dom"/>
</dbReference>
<dbReference type="InterPro" id="IPR028082">
    <property type="entry name" value="Peripla_BP_I"/>
</dbReference>
<dbReference type="PROSITE" id="PS00356">
    <property type="entry name" value="HTH_LACI_1"/>
    <property type="match status" value="1"/>
</dbReference>
<keyword evidence="2" id="KW-0238">DNA-binding</keyword>
<dbReference type="SMART" id="SM00354">
    <property type="entry name" value="HTH_LACI"/>
    <property type="match status" value="1"/>
</dbReference>
<dbReference type="GO" id="GO:0000976">
    <property type="term" value="F:transcription cis-regulatory region binding"/>
    <property type="evidence" value="ECO:0007669"/>
    <property type="project" value="TreeGrafter"/>
</dbReference>
<dbReference type="CDD" id="cd19975">
    <property type="entry name" value="PBP1_CcpA-like"/>
    <property type="match status" value="1"/>
</dbReference>
<dbReference type="PRINTS" id="PR00036">
    <property type="entry name" value="HTHLACI"/>
</dbReference>
<dbReference type="EMBL" id="JAAIKC010000019">
    <property type="protein sequence ID" value="NEW09514.1"/>
    <property type="molecule type" value="Genomic_DNA"/>
</dbReference>
<dbReference type="Gene3D" id="1.10.260.40">
    <property type="entry name" value="lambda repressor-like DNA-binding domains"/>
    <property type="match status" value="1"/>
</dbReference>
<dbReference type="SUPFAM" id="SSF53822">
    <property type="entry name" value="Periplasmic binding protein-like I"/>
    <property type="match status" value="1"/>
</dbReference>
<protein>
    <submittedName>
        <fullName evidence="5">LacI family transcriptional regulator</fullName>
    </submittedName>
</protein>
<dbReference type="Pfam" id="PF00356">
    <property type="entry name" value="LacI"/>
    <property type="match status" value="1"/>
</dbReference>
<comment type="caution">
    <text evidence="5">The sequence shown here is derived from an EMBL/GenBank/DDBJ whole genome shotgun (WGS) entry which is preliminary data.</text>
</comment>
<reference evidence="5" key="1">
    <citation type="submission" date="2020-02" db="EMBL/GenBank/DDBJ databases">
        <authorList>
            <person name="Shen X.-R."/>
            <person name="Zhang Y.-X."/>
        </authorList>
    </citation>
    <scope>NUCLEOTIDE SEQUENCE</scope>
    <source>
        <strain evidence="5">SYP-B3998</strain>
    </source>
</reference>
<dbReference type="Pfam" id="PF00532">
    <property type="entry name" value="Peripla_BP_1"/>
    <property type="match status" value="1"/>
</dbReference>
<organism evidence="5">
    <name type="scientific">Paenibacillus sp. SYP-B3998</name>
    <dbReference type="NCBI Taxonomy" id="2678564"/>
    <lineage>
        <taxon>Bacteria</taxon>
        <taxon>Bacillati</taxon>
        <taxon>Bacillota</taxon>
        <taxon>Bacilli</taxon>
        <taxon>Bacillales</taxon>
        <taxon>Paenibacillaceae</taxon>
        <taxon>Paenibacillus</taxon>
    </lineage>
</organism>
<dbReference type="SUPFAM" id="SSF47413">
    <property type="entry name" value="lambda repressor-like DNA-binding domains"/>
    <property type="match status" value="1"/>
</dbReference>
<name>A0A6G4A6E4_9BACL</name>
<dbReference type="InterPro" id="IPR000843">
    <property type="entry name" value="HTH_LacI"/>
</dbReference>
<evidence type="ECO:0000313" key="5">
    <source>
        <dbReference type="EMBL" id="NEW09514.1"/>
    </source>
</evidence>
<dbReference type="Gene3D" id="3.40.50.2300">
    <property type="match status" value="2"/>
</dbReference>
<evidence type="ECO:0000256" key="3">
    <source>
        <dbReference type="ARBA" id="ARBA00023163"/>
    </source>
</evidence>
<dbReference type="PROSITE" id="PS50932">
    <property type="entry name" value="HTH_LACI_2"/>
    <property type="match status" value="1"/>
</dbReference>
<sequence>MNPTIKDVARRANVSIATVSRILNNLPGYSEETRKKVLQVINETGYQPNAIARGLINKRTRTIGVLFPTVSSMFSSEILDGIEQFAHNHDYSVIVCNTDADGKRTLKYLQVLGEKQVDGIIFSSGNLKDEYYQTIKSMAIPLVLVSTISQRFSVPYVKVDDRLASYQATEYLIKKGHKQIGMISGTKEDLIAGVPRVEGFLQALNDYGIPHRSECLVYGGFDFNSGCKVVKELLRNAPDTTAVFAASDEMAAATISVASKQGIRVPEQLSVIGYDNLKLAQMTVPPLTTVEQPLFEMGRIAAEQLLTMIETGKDTGSRIVPHSIIERKTVRSLLE</sequence>